<evidence type="ECO:0000313" key="3">
    <source>
        <dbReference type="Proteomes" id="UP000325372"/>
    </source>
</evidence>
<keyword evidence="3" id="KW-1185">Reference proteome</keyword>
<dbReference type="EMBL" id="VYXP01000002">
    <property type="protein sequence ID" value="KAA9133080.1"/>
    <property type="molecule type" value="Genomic_DNA"/>
</dbReference>
<organism evidence="2 3">
    <name type="scientific">Marinihelvus fidelis</name>
    <dbReference type="NCBI Taxonomy" id="2613842"/>
    <lineage>
        <taxon>Bacteria</taxon>
        <taxon>Pseudomonadati</taxon>
        <taxon>Pseudomonadota</taxon>
        <taxon>Gammaproteobacteria</taxon>
        <taxon>Chromatiales</taxon>
        <taxon>Wenzhouxiangellaceae</taxon>
        <taxon>Marinihelvus</taxon>
    </lineage>
</organism>
<dbReference type="InterPro" id="IPR023614">
    <property type="entry name" value="Porin_dom_sf"/>
</dbReference>
<keyword evidence="1" id="KW-1133">Transmembrane helix</keyword>
<dbReference type="AlphaFoldDB" id="A0A5N0TDN3"/>
<dbReference type="SUPFAM" id="SSF56925">
    <property type="entry name" value="OMPA-like"/>
    <property type="match status" value="1"/>
</dbReference>
<evidence type="ECO:0000256" key="1">
    <source>
        <dbReference type="SAM" id="Phobius"/>
    </source>
</evidence>
<dbReference type="Proteomes" id="UP000325372">
    <property type="component" value="Unassembled WGS sequence"/>
</dbReference>
<proteinExistence type="predicted"/>
<sequence length="476" mass="54154">MITDHAGVSLSRMPHSLYLCGATTRMLRSPGGAHCDRQRVWHERKGTILLISACRHRWLWSLAGLLAVLVAPAASAQQYFDPGIMQRSIQQKPVDYQPVGARIGSFHLFPGVDLGWEHNDNVFYLPEDELDDDILHVRPWANLVSNWNRHALNASASADFASYSDYGANDYEDWTTQLDGRIDVRRDDWFSYDAQWMHLHEDRRSPDARFGVEPTVFDYGGYGAGYDHVFNRLKLGVYYNHSFFDYDNNRTIDGDVIDNQDRNREQDRLTLRGDWQLGPETAIFATWGMNDIDYDQPLDDNGYHRDSSGTGVSVGVAWDMTDLLTGDLSLGWSEQDYDDPRLQDVDGLNLGAGLTWTPRQTTLVNVRFAGGPQETTQPGTSGYFSQLYSVRVQQEVMPNFLLHLRGSWTTNNYENPGMSDTELEDTDVTRWGLGASYLFNRNLSLTVGYTRESQDANLGTFDYDTNRYFLNLGVEL</sequence>
<keyword evidence="1" id="KW-0812">Transmembrane</keyword>
<dbReference type="InterPro" id="IPR011250">
    <property type="entry name" value="OMP/PagP_B-barrel"/>
</dbReference>
<accession>A0A5N0TDN3</accession>
<evidence type="ECO:0000313" key="2">
    <source>
        <dbReference type="EMBL" id="KAA9133080.1"/>
    </source>
</evidence>
<reference evidence="2 3" key="1">
    <citation type="submission" date="2019-09" db="EMBL/GenBank/DDBJ databases">
        <title>Wenzhouxiangella sp. Genome sequencing and assembly.</title>
        <authorList>
            <person name="Zhang R."/>
        </authorList>
    </citation>
    <scope>NUCLEOTIDE SEQUENCE [LARGE SCALE GENOMIC DNA]</scope>
    <source>
        <strain evidence="2 3">W260</strain>
    </source>
</reference>
<feature type="transmembrane region" description="Helical" evidence="1">
    <location>
        <begin position="58"/>
        <end position="80"/>
    </location>
</feature>
<dbReference type="SUPFAM" id="SSF56935">
    <property type="entry name" value="Porins"/>
    <property type="match status" value="1"/>
</dbReference>
<gene>
    <name evidence="2" type="ORF">F3N42_01580</name>
</gene>
<keyword evidence="1" id="KW-0472">Membrane</keyword>
<comment type="caution">
    <text evidence="2">The sequence shown here is derived from an EMBL/GenBank/DDBJ whole genome shotgun (WGS) entry which is preliminary data.</text>
</comment>
<dbReference type="Gene3D" id="2.40.160.10">
    <property type="entry name" value="Porin"/>
    <property type="match status" value="1"/>
</dbReference>
<protein>
    <submittedName>
        <fullName evidence="2">Outer membrane beta-barrel protein</fullName>
    </submittedName>
</protein>
<dbReference type="InterPro" id="IPR018759">
    <property type="entry name" value="BBP2_2"/>
</dbReference>
<name>A0A5N0TDN3_9GAMM</name>
<dbReference type="Pfam" id="PF10082">
    <property type="entry name" value="BBP2_2"/>
    <property type="match status" value="1"/>
</dbReference>